<comment type="subcellular location">
    <subcellularLocation>
        <location evidence="1">Membrane</location>
        <topology evidence="1">Multi-pass membrane protein</topology>
    </subcellularLocation>
</comment>
<evidence type="ECO:0000256" key="2">
    <source>
        <dbReference type="ARBA" id="ARBA00022692"/>
    </source>
</evidence>
<evidence type="ECO:0000256" key="1">
    <source>
        <dbReference type="ARBA" id="ARBA00004141"/>
    </source>
</evidence>
<dbReference type="CDD" id="cd03386">
    <property type="entry name" value="PAP2_Aur1_like"/>
    <property type="match status" value="1"/>
</dbReference>
<comment type="caution">
    <text evidence="8">The sequence shown here is derived from an EMBL/GenBank/DDBJ whole genome shotgun (WGS) entry which is preliminary data.</text>
</comment>
<dbReference type="Proteomes" id="UP000256661">
    <property type="component" value="Unassembled WGS sequence"/>
</dbReference>
<gene>
    <name evidence="8" type="ORF">DFJ69_4991</name>
</gene>
<dbReference type="InterPro" id="IPR026841">
    <property type="entry name" value="Aur1/Ipt1"/>
</dbReference>
<evidence type="ECO:0000256" key="5">
    <source>
        <dbReference type="SAM" id="MobiDB-lite"/>
    </source>
</evidence>
<evidence type="ECO:0000313" key="8">
    <source>
        <dbReference type="EMBL" id="REE99478.1"/>
    </source>
</evidence>
<keyword evidence="9" id="KW-1185">Reference proteome</keyword>
<feature type="transmembrane region" description="Helical" evidence="6">
    <location>
        <begin position="235"/>
        <end position="256"/>
    </location>
</feature>
<dbReference type="EMBL" id="QTTT01000001">
    <property type="protein sequence ID" value="REE99478.1"/>
    <property type="molecule type" value="Genomic_DNA"/>
</dbReference>
<keyword evidence="2 6" id="KW-0812">Transmembrane</keyword>
<keyword evidence="4 6" id="KW-0472">Membrane</keyword>
<dbReference type="PANTHER" id="PTHR31310:SF7">
    <property type="entry name" value="PA-PHOSPHATASE RELATED-FAMILY PROTEIN DDB_G0268928"/>
    <property type="match status" value="1"/>
</dbReference>
<feature type="transmembrane region" description="Helical" evidence="6">
    <location>
        <begin position="207"/>
        <end position="229"/>
    </location>
</feature>
<feature type="transmembrane region" description="Helical" evidence="6">
    <location>
        <begin position="30"/>
        <end position="47"/>
    </location>
</feature>
<dbReference type="InterPro" id="IPR052185">
    <property type="entry name" value="IPC_Synthase-Related"/>
</dbReference>
<dbReference type="PANTHER" id="PTHR31310">
    <property type="match status" value="1"/>
</dbReference>
<evidence type="ECO:0000256" key="3">
    <source>
        <dbReference type="ARBA" id="ARBA00022989"/>
    </source>
</evidence>
<evidence type="ECO:0000256" key="6">
    <source>
        <dbReference type="SAM" id="Phobius"/>
    </source>
</evidence>
<feature type="transmembrane region" description="Helical" evidence="6">
    <location>
        <begin position="178"/>
        <end position="200"/>
    </location>
</feature>
<evidence type="ECO:0000313" key="9">
    <source>
        <dbReference type="Proteomes" id="UP000256661"/>
    </source>
</evidence>
<keyword evidence="3 6" id="KW-1133">Transmembrane helix</keyword>
<reference evidence="8 9" key="1">
    <citation type="submission" date="2018-08" db="EMBL/GenBank/DDBJ databases">
        <title>Sequencing the genomes of 1000 actinobacteria strains.</title>
        <authorList>
            <person name="Klenk H.-P."/>
        </authorList>
    </citation>
    <scope>NUCLEOTIDE SEQUENCE [LARGE SCALE GENOMIC DNA]</scope>
    <source>
        <strain evidence="8 9">DSM 43927</strain>
    </source>
</reference>
<dbReference type="AlphaFoldDB" id="A0A3D9SUL6"/>
<feature type="transmembrane region" description="Helical" evidence="6">
    <location>
        <begin position="126"/>
        <end position="145"/>
    </location>
</feature>
<feature type="transmembrane region" description="Helical" evidence="6">
    <location>
        <begin position="96"/>
        <end position="114"/>
    </location>
</feature>
<name>A0A3D9SUL6_9ACTN</name>
<feature type="region of interest" description="Disordered" evidence="5">
    <location>
        <begin position="1"/>
        <end position="21"/>
    </location>
</feature>
<evidence type="ECO:0000256" key="4">
    <source>
        <dbReference type="ARBA" id="ARBA00023136"/>
    </source>
</evidence>
<accession>A0A3D9SUL6</accession>
<dbReference type="OrthoDB" id="5241565at2"/>
<feature type="compositionally biased region" description="Low complexity" evidence="5">
    <location>
        <begin position="8"/>
        <end position="21"/>
    </location>
</feature>
<protein>
    <submittedName>
        <fullName evidence="8">PAP2 superfamily protein</fullName>
    </submittedName>
</protein>
<sequence length="263" mass="29019">MSRSATGPRTPRPGAEAEPAPAEARTRPRWWAELLLIGICYTAYSMVRNLVPTDHAGAVARAYELLEAEDVLRLDIEYALNRLFTEQSWLGVTANYYYATLHFAITIGVLVWLYARHPGHYPRFRWMLFATTLTGLIGFWFYPLAPPRMLPGFTDTVIAFNTWGLYDSSPVATVSNQYAAMPSLHTAWSLWCTVAIVAVVRRVWVRVLAIAYPAATVVVIMGTANHFILDAAGGVAVLAAGAAVSHGAVRVVAYGWQMCRNAV</sequence>
<organism evidence="8 9">
    <name type="scientific">Thermomonospora umbrina</name>
    <dbReference type="NCBI Taxonomy" id="111806"/>
    <lineage>
        <taxon>Bacteria</taxon>
        <taxon>Bacillati</taxon>
        <taxon>Actinomycetota</taxon>
        <taxon>Actinomycetes</taxon>
        <taxon>Streptosporangiales</taxon>
        <taxon>Thermomonosporaceae</taxon>
        <taxon>Thermomonospora</taxon>
    </lineage>
</organism>
<dbReference type="Pfam" id="PF14378">
    <property type="entry name" value="PAP2_3"/>
    <property type="match status" value="1"/>
</dbReference>
<evidence type="ECO:0000259" key="7">
    <source>
        <dbReference type="Pfam" id="PF14378"/>
    </source>
</evidence>
<proteinExistence type="predicted"/>
<dbReference type="GO" id="GO:0016020">
    <property type="term" value="C:membrane"/>
    <property type="evidence" value="ECO:0007669"/>
    <property type="project" value="UniProtKB-SubCell"/>
</dbReference>
<feature type="domain" description="Inositolphosphotransferase Aur1/Ipt1" evidence="7">
    <location>
        <begin position="64"/>
        <end position="243"/>
    </location>
</feature>